<comment type="caution">
    <text evidence="1">The sequence shown here is derived from an EMBL/GenBank/DDBJ whole genome shotgun (WGS) entry which is preliminary data.</text>
</comment>
<name>A0A2I1HP30_9GLOM</name>
<dbReference type="AlphaFoldDB" id="A0A2I1HP30"/>
<sequence length="86" mass="10252">MQLLENIKETIITMMRLTIVQENYEEITTSEKGYSNGIKISLFGIKVKSKQISTWDYVILKMKIRDDSSKDWINEGYNFSKDFWQF</sequence>
<organism evidence="1 2">
    <name type="scientific">Rhizophagus irregularis</name>
    <dbReference type="NCBI Taxonomy" id="588596"/>
    <lineage>
        <taxon>Eukaryota</taxon>
        <taxon>Fungi</taxon>
        <taxon>Fungi incertae sedis</taxon>
        <taxon>Mucoromycota</taxon>
        <taxon>Glomeromycotina</taxon>
        <taxon>Glomeromycetes</taxon>
        <taxon>Glomerales</taxon>
        <taxon>Glomeraceae</taxon>
        <taxon>Rhizophagus</taxon>
    </lineage>
</organism>
<dbReference type="EMBL" id="LLXI01004462">
    <property type="protein sequence ID" value="PKY60650.1"/>
    <property type="molecule type" value="Genomic_DNA"/>
</dbReference>
<protein>
    <submittedName>
        <fullName evidence="1">Uncharacterized protein</fullName>
    </submittedName>
</protein>
<evidence type="ECO:0000313" key="2">
    <source>
        <dbReference type="Proteomes" id="UP000234323"/>
    </source>
</evidence>
<gene>
    <name evidence="1" type="ORF">RhiirA4_484593</name>
</gene>
<proteinExistence type="predicted"/>
<evidence type="ECO:0000313" key="1">
    <source>
        <dbReference type="EMBL" id="PKY60650.1"/>
    </source>
</evidence>
<accession>A0A2I1HP30</accession>
<dbReference type="Proteomes" id="UP000234323">
    <property type="component" value="Unassembled WGS sequence"/>
</dbReference>
<reference evidence="1 2" key="1">
    <citation type="submission" date="2015-10" db="EMBL/GenBank/DDBJ databases">
        <title>Genome analyses suggest a sexual origin of heterokaryosis in a supposedly ancient asexual fungus.</title>
        <authorList>
            <person name="Ropars J."/>
            <person name="Sedzielewska K."/>
            <person name="Noel J."/>
            <person name="Charron P."/>
            <person name="Farinelli L."/>
            <person name="Marton T."/>
            <person name="Kruger M."/>
            <person name="Pelin A."/>
            <person name="Brachmann A."/>
            <person name="Corradi N."/>
        </authorList>
    </citation>
    <scope>NUCLEOTIDE SEQUENCE [LARGE SCALE GENOMIC DNA]</scope>
    <source>
        <strain evidence="1 2">A4</strain>
    </source>
</reference>
<keyword evidence="2" id="KW-1185">Reference proteome</keyword>